<evidence type="ECO:0000256" key="6">
    <source>
        <dbReference type="PROSITE-ProRule" id="PRU00552"/>
    </source>
</evidence>
<evidence type="ECO:0000313" key="12">
    <source>
        <dbReference type="EMBL" id="MBN2964003.1"/>
    </source>
</evidence>
<feature type="domain" description="Helicase C-terminal" evidence="10">
    <location>
        <begin position="230"/>
        <end position="387"/>
    </location>
</feature>
<dbReference type="InterPro" id="IPR014014">
    <property type="entry name" value="RNA_helicase_DEAD_Q_motif"/>
</dbReference>
<comment type="similarity">
    <text evidence="5 7">Belongs to the DEAD box helicase family.</text>
</comment>
<dbReference type="InterPro" id="IPR044742">
    <property type="entry name" value="DEAD/DEAH_RhlB"/>
</dbReference>
<feature type="domain" description="Helicase ATP-binding" evidence="9">
    <location>
        <begin position="32"/>
        <end position="204"/>
    </location>
</feature>
<evidence type="ECO:0000256" key="3">
    <source>
        <dbReference type="ARBA" id="ARBA00022806"/>
    </source>
</evidence>
<sequence length="423" mass="46523">MPFQSLGIDPRLCTTLATLGYNVPTPVQEKVIPLILQGRDLMATAQTGTGKTAAYVLPLLHNLINSPASPALRGLILVPTRELATQVERSVRTYAQHTGLTSCAVYGGAKLSTQTKKLESGVQILIATPGRLLEHLKLGNVSLESLRLVVFDEADRILDMGFWADVQTLVALFPKKRQTLLFSVNLNKSIKRFSEICLKKPLTIALTPTVPDTSHIAQIFYGCDKEQKNELLSYLIGSRNFSQALVFTRTKGSADVLGAHLKESGLKTAIFHGDIPYAHRAKALNAFKAGVIQVLVATDIASRGLDIEKLPVIINFDLPPDAEDYIHRIGRTGRAGESGEAFTLVTPEDKSKLKEIEALAKRTFKIDFLEGFEAKRWHIPKPKKQGKRPTQKGKKPDTKLGKKTNAKTATKPTQKHPTKKAKR</sequence>
<dbReference type="RefSeq" id="WP_205458550.1">
    <property type="nucleotide sequence ID" value="NZ_JAFHKK010000006.1"/>
</dbReference>
<organism evidence="12 13">
    <name type="scientific">Sulfurospirillum tamanense</name>
    <dbReference type="NCBI Taxonomy" id="2813362"/>
    <lineage>
        <taxon>Bacteria</taxon>
        <taxon>Pseudomonadati</taxon>
        <taxon>Campylobacterota</taxon>
        <taxon>Epsilonproteobacteria</taxon>
        <taxon>Campylobacterales</taxon>
        <taxon>Sulfurospirillaceae</taxon>
        <taxon>Sulfurospirillum</taxon>
    </lineage>
</organism>
<dbReference type="PROSITE" id="PS51194">
    <property type="entry name" value="HELICASE_CTER"/>
    <property type="match status" value="1"/>
</dbReference>
<dbReference type="InterPro" id="IPR000629">
    <property type="entry name" value="RNA-helicase_DEAD-box_CS"/>
</dbReference>
<dbReference type="SMART" id="SM00487">
    <property type="entry name" value="DEXDc"/>
    <property type="match status" value="1"/>
</dbReference>
<dbReference type="Pfam" id="PF00271">
    <property type="entry name" value="Helicase_C"/>
    <property type="match status" value="1"/>
</dbReference>
<evidence type="ECO:0000256" key="8">
    <source>
        <dbReference type="SAM" id="MobiDB-lite"/>
    </source>
</evidence>
<protein>
    <submittedName>
        <fullName evidence="12">DEAD/DEAH box helicase</fullName>
    </submittedName>
</protein>
<dbReference type="Pfam" id="PF00270">
    <property type="entry name" value="DEAD"/>
    <property type="match status" value="1"/>
</dbReference>
<reference evidence="12" key="1">
    <citation type="submission" date="2021-02" db="EMBL/GenBank/DDBJ databases">
        <title>Sulfurospirillum tamanensis sp. nov.</title>
        <authorList>
            <person name="Frolova A."/>
            <person name="Merkel A."/>
            <person name="Slobodkin A."/>
        </authorList>
    </citation>
    <scope>NUCLEOTIDE SEQUENCE</scope>
    <source>
        <strain evidence="12">T05b</strain>
    </source>
</reference>
<dbReference type="PANTHER" id="PTHR47959:SF13">
    <property type="entry name" value="ATP-DEPENDENT RNA HELICASE RHLE"/>
    <property type="match status" value="1"/>
</dbReference>
<feature type="short sequence motif" description="Q motif" evidence="6">
    <location>
        <begin position="1"/>
        <end position="29"/>
    </location>
</feature>
<keyword evidence="1 7" id="KW-0547">Nucleotide-binding</keyword>
<dbReference type="InterPro" id="IPR027417">
    <property type="entry name" value="P-loop_NTPase"/>
</dbReference>
<evidence type="ECO:0000256" key="2">
    <source>
        <dbReference type="ARBA" id="ARBA00022801"/>
    </source>
</evidence>
<dbReference type="PROSITE" id="PS51192">
    <property type="entry name" value="HELICASE_ATP_BIND_1"/>
    <property type="match status" value="1"/>
</dbReference>
<dbReference type="PROSITE" id="PS00039">
    <property type="entry name" value="DEAD_ATP_HELICASE"/>
    <property type="match status" value="1"/>
</dbReference>
<proteinExistence type="inferred from homology"/>
<evidence type="ECO:0000259" key="9">
    <source>
        <dbReference type="PROSITE" id="PS51192"/>
    </source>
</evidence>
<dbReference type="PROSITE" id="PS51195">
    <property type="entry name" value="Q_MOTIF"/>
    <property type="match status" value="1"/>
</dbReference>
<accession>A0ABS2WQW3</accession>
<dbReference type="Proteomes" id="UP000703590">
    <property type="component" value="Unassembled WGS sequence"/>
</dbReference>
<gene>
    <name evidence="12" type="ORF">JWV37_04340</name>
</gene>
<dbReference type="SMART" id="SM00490">
    <property type="entry name" value="HELICc"/>
    <property type="match status" value="1"/>
</dbReference>
<comment type="caution">
    <text evidence="12">The sequence shown here is derived from an EMBL/GenBank/DDBJ whole genome shotgun (WGS) entry which is preliminary data.</text>
</comment>
<dbReference type="InterPro" id="IPR011545">
    <property type="entry name" value="DEAD/DEAH_box_helicase_dom"/>
</dbReference>
<dbReference type="CDD" id="cd18787">
    <property type="entry name" value="SF2_C_DEAD"/>
    <property type="match status" value="1"/>
</dbReference>
<feature type="region of interest" description="Disordered" evidence="8">
    <location>
        <begin position="377"/>
        <end position="423"/>
    </location>
</feature>
<evidence type="ECO:0000259" key="10">
    <source>
        <dbReference type="PROSITE" id="PS51194"/>
    </source>
</evidence>
<feature type="compositionally biased region" description="Basic residues" evidence="8">
    <location>
        <begin position="377"/>
        <end position="393"/>
    </location>
</feature>
<dbReference type="CDD" id="cd00268">
    <property type="entry name" value="DEADc"/>
    <property type="match status" value="1"/>
</dbReference>
<keyword evidence="2 7" id="KW-0378">Hydrolase</keyword>
<evidence type="ECO:0000256" key="4">
    <source>
        <dbReference type="ARBA" id="ARBA00022840"/>
    </source>
</evidence>
<dbReference type="PANTHER" id="PTHR47959">
    <property type="entry name" value="ATP-DEPENDENT RNA HELICASE RHLE-RELATED"/>
    <property type="match status" value="1"/>
</dbReference>
<dbReference type="SUPFAM" id="SSF52540">
    <property type="entry name" value="P-loop containing nucleoside triphosphate hydrolases"/>
    <property type="match status" value="1"/>
</dbReference>
<evidence type="ECO:0000259" key="11">
    <source>
        <dbReference type="PROSITE" id="PS51195"/>
    </source>
</evidence>
<dbReference type="InterPro" id="IPR014001">
    <property type="entry name" value="Helicase_ATP-bd"/>
</dbReference>
<evidence type="ECO:0000256" key="5">
    <source>
        <dbReference type="ARBA" id="ARBA00038437"/>
    </source>
</evidence>
<dbReference type="InterPro" id="IPR001650">
    <property type="entry name" value="Helicase_C-like"/>
</dbReference>
<dbReference type="Gene3D" id="3.40.50.300">
    <property type="entry name" value="P-loop containing nucleotide triphosphate hydrolases"/>
    <property type="match status" value="2"/>
</dbReference>
<feature type="compositionally biased region" description="Basic residues" evidence="8">
    <location>
        <begin position="413"/>
        <end position="423"/>
    </location>
</feature>
<reference evidence="12" key="2">
    <citation type="submission" date="2021-02" db="EMBL/GenBank/DDBJ databases">
        <authorList>
            <person name="Merkel A.Y."/>
        </authorList>
    </citation>
    <scope>NUCLEOTIDE SEQUENCE</scope>
    <source>
        <strain evidence="12">T05b</strain>
    </source>
</reference>
<feature type="domain" description="DEAD-box RNA helicase Q" evidence="11">
    <location>
        <begin position="1"/>
        <end position="29"/>
    </location>
</feature>
<keyword evidence="13" id="KW-1185">Reference proteome</keyword>
<keyword evidence="4 7" id="KW-0067">ATP-binding</keyword>
<dbReference type="InterPro" id="IPR050079">
    <property type="entry name" value="DEAD_box_RNA_helicase"/>
</dbReference>
<dbReference type="EMBL" id="JAFHKK010000006">
    <property type="protein sequence ID" value="MBN2964003.1"/>
    <property type="molecule type" value="Genomic_DNA"/>
</dbReference>
<evidence type="ECO:0000256" key="1">
    <source>
        <dbReference type="ARBA" id="ARBA00022741"/>
    </source>
</evidence>
<keyword evidence="3 7" id="KW-0347">Helicase</keyword>
<name>A0ABS2WQW3_9BACT</name>
<evidence type="ECO:0000256" key="7">
    <source>
        <dbReference type="RuleBase" id="RU000492"/>
    </source>
</evidence>
<dbReference type="GO" id="GO:0004386">
    <property type="term" value="F:helicase activity"/>
    <property type="evidence" value="ECO:0007669"/>
    <property type="project" value="UniProtKB-KW"/>
</dbReference>
<evidence type="ECO:0000313" key="13">
    <source>
        <dbReference type="Proteomes" id="UP000703590"/>
    </source>
</evidence>